<evidence type="ECO:0000313" key="3">
    <source>
        <dbReference type="Proteomes" id="UP001162780"/>
    </source>
</evidence>
<protein>
    <submittedName>
        <fullName evidence="2">Beta-ketoacyl synthase chain length factor</fullName>
    </submittedName>
</protein>
<dbReference type="EMBL" id="CP113517">
    <property type="protein sequence ID" value="WAR46412.1"/>
    <property type="molecule type" value="Genomic_DNA"/>
</dbReference>
<organism evidence="2 3">
    <name type="scientific">Methylomonas rapida</name>
    <dbReference type="NCBI Taxonomy" id="2963939"/>
    <lineage>
        <taxon>Bacteria</taxon>
        <taxon>Pseudomonadati</taxon>
        <taxon>Pseudomonadota</taxon>
        <taxon>Gammaproteobacteria</taxon>
        <taxon>Methylococcales</taxon>
        <taxon>Methylococcaceae</taxon>
        <taxon>Methylomonas</taxon>
    </lineage>
</organism>
<dbReference type="InterPro" id="IPR014030">
    <property type="entry name" value="Ketoacyl_synth_N"/>
</dbReference>
<accession>A0ABY7GPH6</accession>
<gene>
    <name evidence="2" type="ORF">NM686_007815</name>
</gene>
<keyword evidence="3" id="KW-1185">Reference proteome</keyword>
<dbReference type="Proteomes" id="UP001162780">
    <property type="component" value="Chromosome"/>
</dbReference>
<name>A0ABY7GPH6_9GAMM</name>
<sequence length="253" mass="27366">MSGDSAGRAGRPESRFGFTLEHWALWQSEAVSSTNAWPSGSVLPANGGLAEVGFLPMLQRRRLSSLARAACAVAWHCRRAAGGDMPAIFHSNHGESQFYLDTLQDMAAGEAVSPSRFSLSVHNAIAGLFSLQSGSFLPYVALAGGTEGIFGAFVEAAGWLQDVRRVMIVCYEQPLPAIYQNYAAACPHIWALAMVLSRPAESGQQLSLFREPLVGQGSCETGQPKLLQAMLNGQQTGCDQLERVRWWWALGHD</sequence>
<evidence type="ECO:0000259" key="1">
    <source>
        <dbReference type="Pfam" id="PF13723"/>
    </source>
</evidence>
<evidence type="ECO:0000313" key="2">
    <source>
        <dbReference type="EMBL" id="WAR46412.1"/>
    </source>
</evidence>
<reference evidence="2" key="1">
    <citation type="submission" date="2022-11" db="EMBL/GenBank/DDBJ databases">
        <title>Methylomonas rapida sp. nov., Carotenoid-Producing Obligate Methanotrophs with High Growth Characteristics and Biotechnological Potential.</title>
        <authorList>
            <person name="Tikhonova E.N."/>
            <person name="Suleimanov R.Z."/>
            <person name="Miroshnikov K."/>
            <person name="Oshkin I.Y."/>
            <person name="Belova S.E."/>
            <person name="Danilova O.V."/>
            <person name="Ashikhmin A."/>
            <person name="Konopkin A."/>
            <person name="But S.Y."/>
            <person name="Khmelenina V.N."/>
            <person name="Kuznetsov N."/>
            <person name="Pimenov N.V."/>
            <person name="Dedysh S.N."/>
        </authorList>
    </citation>
    <scope>NUCLEOTIDE SEQUENCE</scope>
    <source>
        <strain evidence="2">MP1</strain>
    </source>
</reference>
<proteinExistence type="predicted"/>
<dbReference type="Pfam" id="PF13723">
    <property type="entry name" value="Ketoacyl-synt_2"/>
    <property type="match status" value="1"/>
</dbReference>
<dbReference type="RefSeq" id="WP_255187316.1">
    <property type="nucleotide sequence ID" value="NZ_CP113517.1"/>
</dbReference>
<feature type="domain" description="Beta-ketoacyl synthase-like N-terminal" evidence="1">
    <location>
        <begin position="36"/>
        <end position="248"/>
    </location>
</feature>